<dbReference type="SUPFAM" id="SSF53850">
    <property type="entry name" value="Periplasmic binding protein-like II"/>
    <property type="match status" value="1"/>
</dbReference>
<dbReference type="InterPro" id="IPR005119">
    <property type="entry name" value="LysR_subst-bd"/>
</dbReference>
<dbReference type="Pfam" id="PF00126">
    <property type="entry name" value="HTH_1"/>
    <property type="match status" value="1"/>
</dbReference>
<dbReference type="GO" id="GO:0043565">
    <property type="term" value="F:sequence-specific DNA binding"/>
    <property type="evidence" value="ECO:0007669"/>
    <property type="project" value="TreeGrafter"/>
</dbReference>
<dbReference type="CDD" id="cd08415">
    <property type="entry name" value="PBP2_LysR_opines_like"/>
    <property type="match status" value="1"/>
</dbReference>
<dbReference type="PANTHER" id="PTHR30427:SF1">
    <property type="entry name" value="TRANSCRIPTIONAL ACTIVATOR PROTEIN LYSR"/>
    <property type="match status" value="1"/>
</dbReference>
<dbReference type="Pfam" id="PF03466">
    <property type="entry name" value="LysR_substrate"/>
    <property type="match status" value="1"/>
</dbReference>
<dbReference type="AlphaFoldDB" id="A0A2K9NDN8"/>
<evidence type="ECO:0000313" key="5">
    <source>
        <dbReference type="EMBL" id="AUN31224.1"/>
    </source>
</evidence>
<dbReference type="PROSITE" id="PS50931">
    <property type="entry name" value="HTH_LYSR"/>
    <property type="match status" value="1"/>
</dbReference>
<dbReference type="KEGG" id="ncb:C0V82_14025"/>
<dbReference type="Gene3D" id="1.10.10.10">
    <property type="entry name" value="Winged helix-like DNA-binding domain superfamily/Winged helix DNA-binding domain"/>
    <property type="match status" value="1"/>
</dbReference>
<name>A0A2K9NDN8_9PROT</name>
<evidence type="ECO:0000256" key="2">
    <source>
        <dbReference type="ARBA" id="ARBA00023015"/>
    </source>
</evidence>
<keyword evidence="6" id="KW-1185">Reference proteome</keyword>
<protein>
    <submittedName>
        <fullName evidence="5">LysR family transcriptional regulator</fullName>
    </submittedName>
</protein>
<keyword evidence="4" id="KW-0804">Transcription</keyword>
<gene>
    <name evidence="5" type="ORF">C0V82_14025</name>
</gene>
<dbReference type="RefSeq" id="WP_102112831.1">
    <property type="nucleotide sequence ID" value="NZ_BMGN01000005.1"/>
</dbReference>
<dbReference type="PANTHER" id="PTHR30427">
    <property type="entry name" value="TRANSCRIPTIONAL ACTIVATOR PROTEIN LYSR"/>
    <property type="match status" value="1"/>
</dbReference>
<dbReference type="OrthoDB" id="8479870at2"/>
<dbReference type="SUPFAM" id="SSF46785">
    <property type="entry name" value="Winged helix' DNA-binding domain"/>
    <property type="match status" value="1"/>
</dbReference>
<reference evidence="5 6" key="1">
    <citation type="submission" date="2017-12" db="EMBL/GenBank/DDBJ databases">
        <title>Genomes of bacteria within cyanobacterial aggregates.</title>
        <authorList>
            <person name="Cai H."/>
        </authorList>
    </citation>
    <scope>NUCLEOTIDE SEQUENCE [LARGE SCALE GENOMIC DNA]</scope>
    <source>
        <strain evidence="5 6">TH16</strain>
    </source>
</reference>
<dbReference type="InterPro" id="IPR037424">
    <property type="entry name" value="NocR_PBP2"/>
</dbReference>
<accession>A0A2K9NDN8</accession>
<organism evidence="5 6">
    <name type="scientific">Niveispirillum cyanobacteriorum</name>
    <dbReference type="NCBI Taxonomy" id="1612173"/>
    <lineage>
        <taxon>Bacteria</taxon>
        <taxon>Pseudomonadati</taxon>
        <taxon>Pseudomonadota</taxon>
        <taxon>Alphaproteobacteria</taxon>
        <taxon>Rhodospirillales</taxon>
        <taxon>Azospirillaceae</taxon>
        <taxon>Niveispirillum</taxon>
    </lineage>
</organism>
<dbReference type="Proteomes" id="UP000234752">
    <property type="component" value="Chromosome eg_1"/>
</dbReference>
<dbReference type="EMBL" id="CP025611">
    <property type="protein sequence ID" value="AUN31224.1"/>
    <property type="molecule type" value="Genomic_DNA"/>
</dbReference>
<dbReference type="PRINTS" id="PR00039">
    <property type="entry name" value="HTHLYSR"/>
</dbReference>
<evidence type="ECO:0000256" key="4">
    <source>
        <dbReference type="ARBA" id="ARBA00023163"/>
    </source>
</evidence>
<sequence>MHFRQLEIYRATMISGSASRAAELLRITQPAVSRALVELEESLGFALFDRVKGRLVPTPEGQMFFRDVNSSFVGLDRLRASAARIRDFGSGSLRVASMAAFGSTVVPKAVHTFRQKNPQIAITLQVLSSSTVRDLVANQQFDIGIAADEVDLSGVEHRIFSSFRAVLAIPQGHELAALSVITPADLHGQPFIALAPEDRARHRITEILESAGSRPEIIVETPSAGTICALALEGVGVGLVNPAAADGYAERGLVFRPFKPDVQFKSYLLFRPDAQKARLVKSFVAELLHFRDRVTLPGTGKTD</sequence>
<comment type="similarity">
    <text evidence="1">Belongs to the LysR transcriptional regulatory family.</text>
</comment>
<evidence type="ECO:0000313" key="6">
    <source>
        <dbReference type="Proteomes" id="UP000234752"/>
    </source>
</evidence>
<dbReference type="InterPro" id="IPR036388">
    <property type="entry name" value="WH-like_DNA-bd_sf"/>
</dbReference>
<dbReference type="GO" id="GO:0003700">
    <property type="term" value="F:DNA-binding transcription factor activity"/>
    <property type="evidence" value="ECO:0007669"/>
    <property type="project" value="InterPro"/>
</dbReference>
<evidence type="ECO:0000256" key="1">
    <source>
        <dbReference type="ARBA" id="ARBA00009437"/>
    </source>
</evidence>
<keyword evidence="3" id="KW-0238">DNA-binding</keyword>
<dbReference type="InterPro" id="IPR036390">
    <property type="entry name" value="WH_DNA-bd_sf"/>
</dbReference>
<evidence type="ECO:0000256" key="3">
    <source>
        <dbReference type="ARBA" id="ARBA00023125"/>
    </source>
</evidence>
<keyword evidence="2" id="KW-0805">Transcription regulation</keyword>
<dbReference type="InterPro" id="IPR000847">
    <property type="entry name" value="LysR_HTH_N"/>
</dbReference>
<dbReference type="Gene3D" id="3.40.190.290">
    <property type="match status" value="1"/>
</dbReference>
<dbReference type="GO" id="GO:0010628">
    <property type="term" value="P:positive regulation of gene expression"/>
    <property type="evidence" value="ECO:0007669"/>
    <property type="project" value="TreeGrafter"/>
</dbReference>
<proteinExistence type="inferred from homology"/>